<dbReference type="Proteomes" id="UP000663859">
    <property type="component" value="Unassembled WGS sequence"/>
</dbReference>
<organism evidence="3 4">
    <name type="scientific">Candidatus Methylacidithermus pantelleriae</name>
    <dbReference type="NCBI Taxonomy" id="2744239"/>
    <lineage>
        <taxon>Bacteria</taxon>
        <taxon>Pseudomonadati</taxon>
        <taxon>Verrucomicrobiota</taxon>
        <taxon>Methylacidiphilae</taxon>
        <taxon>Methylacidiphilales</taxon>
        <taxon>Methylacidiphilaceae</taxon>
        <taxon>Candidatus Methylacidithermus</taxon>
    </lineage>
</organism>
<keyword evidence="1" id="KW-0175">Coiled coil</keyword>
<evidence type="ECO:0000313" key="3">
    <source>
        <dbReference type="EMBL" id="CAF0696080.1"/>
    </source>
</evidence>
<evidence type="ECO:0000313" key="4">
    <source>
        <dbReference type="Proteomes" id="UP000663859"/>
    </source>
</evidence>
<name>A0A8J2FS42_9BACT</name>
<protein>
    <submittedName>
        <fullName evidence="3">Uncharacterized protein</fullName>
    </submittedName>
</protein>
<keyword evidence="4" id="KW-1185">Reference proteome</keyword>
<dbReference type="Gene3D" id="1.10.10.60">
    <property type="entry name" value="Homeodomain-like"/>
    <property type="match status" value="1"/>
</dbReference>
<feature type="compositionally biased region" description="Basic residues" evidence="2">
    <location>
        <begin position="45"/>
        <end position="58"/>
    </location>
</feature>
<accession>A0A8J2FS42</accession>
<proteinExistence type="predicted"/>
<comment type="caution">
    <text evidence="3">The sequence shown here is derived from an EMBL/GenBank/DDBJ whole genome shotgun (WGS) entry which is preliminary data.</text>
</comment>
<dbReference type="RefSeq" id="WP_174581943.1">
    <property type="nucleotide sequence ID" value="NZ_CAJNOB010000012.1"/>
</dbReference>
<dbReference type="AlphaFoldDB" id="A0A8J2FS42"/>
<gene>
    <name evidence="3" type="ORF">MPNT_20109</name>
</gene>
<feature type="region of interest" description="Disordered" evidence="2">
    <location>
        <begin position="42"/>
        <end position="62"/>
    </location>
</feature>
<feature type="coiled-coil region" evidence="1">
    <location>
        <begin position="7"/>
        <end position="34"/>
    </location>
</feature>
<feature type="region of interest" description="Disordered" evidence="2">
    <location>
        <begin position="124"/>
        <end position="147"/>
    </location>
</feature>
<evidence type="ECO:0000256" key="2">
    <source>
        <dbReference type="SAM" id="MobiDB-lite"/>
    </source>
</evidence>
<sequence length="147" mass="16525">MKLTQLTSAHLQELAKLVEEKEELLKKIQNIDRRIEALGSGPRVTARRGRPRGTRVRMNRPGQLRDKVLSELEQAGPSGLTVRELAEKLGMKLNNLYSWFYSTGRKIAHLKKIEDGKWAYIPKSPAAQPVATHAEKKEESGESPSAK</sequence>
<reference evidence="3" key="1">
    <citation type="submission" date="2021-02" db="EMBL/GenBank/DDBJ databases">
        <authorList>
            <person name="Cremers G."/>
            <person name="Picone N."/>
        </authorList>
    </citation>
    <scope>NUCLEOTIDE SEQUENCE</scope>
    <source>
        <strain evidence="3">PQ17</strain>
    </source>
</reference>
<evidence type="ECO:0000256" key="1">
    <source>
        <dbReference type="SAM" id="Coils"/>
    </source>
</evidence>
<dbReference type="EMBL" id="CAJNOB010000012">
    <property type="protein sequence ID" value="CAF0696080.1"/>
    <property type="molecule type" value="Genomic_DNA"/>
</dbReference>